<evidence type="ECO:0000256" key="1">
    <source>
        <dbReference type="SAM" id="MobiDB-lite"/>
    </source>
</evidence>
<dbReference type="PANTHER" id="PTHR46299">
    <property type="entry name" value="VON WILLEBRAND FACTOR A DOMAIN-CONTAINING PROTEIN 5B2-RELATED"/>
    <property type="match status" value="1"/>
</dbReference>
<dbReference type="InterPro" id="IPR036465">
    <property type="entry name" value="vWFA_dom_sf"/>
</dbReference>
<evidence type="ECO:0000313" key="4">
    <source>
        <dbReference type="Ensembl" id="ENSACCP00020005404.1"/>
    </source>
</evidence>
<evidence type="ECO:0000313" key="5">
    <source>
        <dbReference type="Proteomes" id="UP000472275"/>
    </source>
</evidence>
<dbReference type="AlphaFoldDB" id="A0A663E078"/>
<accession>A0A663E078</accession>
<evidence type="ECO:0000259" key="2">
    <source>
        <dbReference type="PROSITE" id="PS50234"/>
    </source>
</evidence>
<proteinExistence type="predicted"/>
<protein>
    <submittedName>
        <fullName evidence="4">von Willebrand factor A domain containing 5B2</fullName>
    </submittedName>
</protein>
<dbReference type="Pfam" id="PF13757">
    <property type="entry name" value="VIT_2"/>
    <property type="match status" value="1"/>
</dbReference>
<feature type="domain" description="VWFA" evidence="2">
    <location>
        <begin position="352"/>
        <end position="520"/>
    </location>
</feature>
<dbReference type="GeneTree" id="ENSGT00940000157096"/>
<sequence length="800" mass="86157">MPGLYALSSWEALPLKSSRVKACANGYSLSITAHLVYTNPHEEPVEGIFIYPLEESEVVAGFEAAAGSRRVTFQVQNRHRAQNCCLQCGPSPGRPRRCAGGHLVLDEDAERSTFVIVTGVLCPAESLAVTLSTAQELATLPDGALRLLLPPVLMPCIPTVPESEPASLCDDRLALCPTSCFGGPGARSQPSPAAPVESMDVFRGRPCNPFPYEFAFELLVKGPCLLAGLESPSHALRADADPWASSATTTCVTLAEPHRYDRDLEIILYPCEPHHPHLVMEDGTMTYPEYEAHVRSRRDYMRIARKDGSGERQVAFVQKRFHKDIFPNPVLMLNFCPAAEGVPGDLQSVTREVLFLVDRSSTMSGPDLDKMKEALLVALKSLPSGTLLNIAGFGADIKPLFPSSRLCSNETLRRACEYLGGLRADAGSTNLLAALGWALAQPLHHGYPRQLFLFTDAAAGNTGRILRLVRRQASTVRCFSFGMGPRACRRLLKGMAKVSRGRAEFLSPAERLQPKLIKSLKKAIEPAISDITIDWYVPDSMEALLSPTELPALYPGDRLVSYCVLYSIARFRDRRPPGWEGARRGSAFPFQEEVPSPGESRQPPRSTPGSRDASLELSAEGTETSERSADPISGGRHLEANLPALLHPGAVRPDALLRQHRPQPGAALPQLHQQRVHRLPGRGPRGRLLGPRHRCHLAAGPEEPVPLRVLHQVCPAALHPGWHQGDGGPEHGGAGAAEEGAGTRRPGQPQLFLAARRAGCPPALPGPGEGVAEEEPVPGGAAGRAGTPGTAAATQRGGVK</sequence>
<dbReference type="Pfam" id="PF13768">
    <property type="entry name" value="VWA_3"/>
    <property type="match status" value="1"/>
</dbReference>
<dbReference type="InParanoid" id="A0A663E078"/>
<dbReference type="Proteomes" id="UP000472275">
    <property type="component" value="Chromosome 10"/>
</dbReference>
<feature type="compositionally biased region" description="Gly residues" evidence="1">
    <location>
        <begin position="724"/>
        <end position="735"/>
    </location>
</feature>
<dbReference type="PANTHER" id="PTHR46299:SF2">
    <property type="entry name" value="VON WILLEBRAND FACTOR A DOMAIN-CONTAINING PROTEIN 5B2"/>
    <property type="match status" value="1"/>
</dbReference>
<feature type="region of interest" description="Disordered" evidence="1">
    <location>
        <begin position="665"/>
        <end position="687"/>
    </location>
</feature>
<feature type="compositionally biased region" description="Low complexity" evidence="1">
    <location>
        <begin position="784"/>
        <end position="800"/>
    </location>
</feature>
<feature type="region of interest" description="Disordered" evidence="1">
    <location>
        <begin position="720"/>
        <end position="800"/>
    </location>
</feature>
<keyword evidence="5" id="KW-1185">Reference proteome</keyword>
<dbReference type="InterPro" id="IPR013694">
    <property type="entry name" value="VIT"/>
</dbReference>
<dbReference type="InterPro" id="IPR002035">
    <property type="entry name" value="VWF_A"/>
</dbReference>
<feature type="region of interest" description="Disordered" evidence="1">
    <location>
        <begin position="578"/>
        <end position="636"/>
    </location>
</feature>
<name>A0A663E078_AQUCH</name>
<dbReference type="PROSITE" id="PS50234">
    <property type="entry name" value="VWFA"/>
    <property type="match status" value="1"/>
</dbReference>
<reference evidence="4" key="1">
    <citation type="submission" date="2025-08" db="UniProtKB">
        <authorList>
            <consortium name="Ensembl"/>
        </authorList>
    </citation>
    <scope>IDENTIFICATION</scope>
</reference>
<dbReference type="PROSITE" id="PS51468">
    <property type="entry name" value="VIT"/>
    <property type="match status" value="1"/>
</dbReference>
<dbReference type="Gene3D" id="3.40.50.410">
    <property type="entry name" value="von Willebrand factor, type A domain"/>
    <property type="match status" value="1"/>
</dbReference>
<dbReference type="SMART" id="SM00327">
    <property type="entry name" value="VWA"/>
    <property type="match status" value="1"/>
</dbReference>
<organism evidence="4 5">
    <name type="scientific">Aquila chrysaetos chrysaetos</name>
    <dbReference type="NCBI Taxonomy" id="223781"/>
    <lineage>
        <taxon>Eukaryota</taxon>
        <taxon>Metazoa</taxon>
        <taxon>Chordata</taxon>
        <taxon>Craniata</taxon>
        <taxon>Vertebrata</taxon>
        <taxon>Euteleostomi</taxon>
        <taxon>Archelosauria</taxon>
        <taxon>Archosauria</taxon>
        <taxon>Dinosauria</taxon>
        <taxon>Saurischia</taxon>
        <taxon>Theropoda</taxon>
        <taxon>Coelurosauria</taxon>
        <taxon>Aves</taxon>
        <taxon>Neognathae</taxon>
        <taxon>Neoaves</taxon>
        <taxon>Telluraves</taxon>
        <taxon>Accipitrimorphae</taxon>
        <taxon>Accipitriformes</taxon>
        <taxon>Accipitridae</taxon>
        <taxon>Accipitrinae</taxon>
        <taxon>Aquila</taxon>
    </lineage>
</organism>
<dbReference type="InterPro" id="IPR052627">
    <property type="entry name" value="VWA_domain-containing"/>
</dbReference>
<dbReference type="Ensembl" id="ENSACCT00020005635.1">
    <property type="protein sequence ID" value="ENSACCP00020005404.1"/>
    <property type="gene ID" value="ENSACCG00020003710.1"/>
</dbReference>
<evidence type="ECO:0000259" key="3">
    <source>
        <dbReference type="PROSITE" id="PS51468"/>
    </source>
</evidence>
<dbReference type="SUPFAM" id="SSF53300">
    <property type="entry name" value="vWA-like"/>
    <property type="match status" value="1"/>
</dbReference>
<reference evidence="4" key="2">
    <citation type="submission" date="2025-09" db="UniProtKB">
        <authorList>
            <consortium name="Ensembl"/>
        </authorList>
    </citation>
    <scope>IDENTIFICATION</scope>
</reference>
<feature type="domain" description="VIT" evidence="3">
    <location>
        <begin position="1"/>
        <end position="135"/>
    </location>
</feature>